<evidence type="ECO:0000313" key="3">
    <source>
        <dbReference type="Proteomes" id="UP001209540"/>
    </source>
</evidence>
<name>A0AAD5PG56_9FUNG</name>
<evidence type="ECO:0000256" key="1">
    <source>
        <dbReference type="SAM" id="Phobius"/>
    </source>
</evidence>
<comment type="caution">
    <text evidence="2">The sequence shown here is derived from an EMBL/GenBank/DDBJ whole genome shotgun (WGS) entry which is preliminary data.</text>
</comment>
<dbReference type="AlphaFoldDB" id="A0AAD5PG56"/>
<keyword evidence="1" id="KW-0812">Transmembrane</keyword>
<sequence>MGLPDMLNEICRQSIVNTFVVNITLTLTTYNFFWFPSMLDGWCNSERATVVIQFKLFAVAVALILDDHVMHDNTSLDDV</sequence>
<organism evidence="2 3">
    <name type="scientific">Phascolomyces articulosus</name>
    <dbReference type="NCBI Taxonomy" id="60185"/>
    <lineage>
        <taxon>Eukaryota</taxon>
        <taxon>Fungi</taxon>
        <taxon>Fungi incertae sedis</taxon>
        <taxon>Mucoromycota</taxon>
        <taxon>Mucoromycotina</taxon>
        <taxon>Mucoromycetes</taxon>
        <taxon>Mucorales</taxon>
        <taxon>Lichtheimiaceae</taxon>
        <taxon>Phascolomyces</taxon>
    </lineage>
</organism>
<feature type="transmembrane region" description="Helical" evidence="1">
    <location>
        <begin position="15"/>
        <end position="35"/>
    </location>
</feature>
<proteinExistence type="predicted"/>
<dbReference type="EMBL" id="JAIXMP010000007">
    <property type="protein sequence ID" value="KAI9270377.1"/>
    <property type="molecule type" value="Genomic_DNA"/>
</dbReference>
<feature type="transmembrane region" description="Helical" evidence="1">
    <location>
        <begin position="47"/>
        <end position="65"/>
    </location>
</feature>
<reference evidence="2" key="2">
    <citation type="submission" date="2023-02" db="EMBL/GenBank/DDBJ databases">
        <authorList>
            <consortium name="DOE Joint Genome Institute"/>
            <person name="Mondo S.J."/>
            <person name="Chang Y."/>
            <person name="Wang Y."/>
            <person name="Ahrendt S."/>
            <person name="Andreopoulos W."/>
            <person name="Barry K."/>
            <person name="Beard J."/>
            <person name="Benny G.L."/>
            <person name="Blankenship S."/>
            <person name="Bonito G."/>
            <person name="Cuomo C."/>
            <person name="Desiro A."/>
            <person name="Gervers K.A."/>
            <person name="Hundley H."/>
            <person name="Kuo A."/>
            <person name="LaButti K."/>
            <person name="Lang B.F."/>
            <person name="Lipzen A."/>
            <person name="O'Donnell K."/>
            <person name="Pangilinan J."/>
            <person name="Reynolds N."/>
            <person name="Sandor L."/>
            <person name="Smith M.W."/>
            <person name="Tsang A."/>
            <person name="Grigoriev I.V."/>
            <person name="Stajich J.E."/>
            <person name="Spatafora J.W."/>
        </authorList>
    </citation>
    <scope>NUCLEOTIDE SEQUENCE</scope>
    <source>
        <strain evidence="2">RSA 2281</strain>
    </source>
</reference>
<accession>A0AAD5PG56</accession>
<keyword evidence="1" id="KW-1133">Transmembrane helix</keyword>
<gene>
    <name evidence="2" type="ORF">BDA99DRAFT_318452</name>
</gene>
<reference evidence="2" key="1">
    <citation type="journal article" date="2022" name="IScience">
        <title>Evolution of zygomycete secretomes and the origins of terrestrial fungal ecologies.</title>
        <authorList>
            <person name="Chang Y."/>
            <person name="Wang Y."/>
            <person name="Mondo S."/>
            <person name="Ahrendt S."/>
            <person name="Andreopoulos W."/>
            <person name="Barry K."/>
            <person name="Beard J."/>
            <person name="Benny G.L."/>
            <person name="Blankenship S."/>
            <person name="Bonito G."/>
            <person name="Cuomo C."/>
            <person name="Desiro A."/>
            <person name="Gervers K.A."/>
            <person name="Hundley H."/>
            <person name="Kuo A."/>
            <person name="LaButti K."/>
            <person name="Lang B.F."/>
            <person name="Lipzen A."/>
            <person name="O'Donnell K."/>
            <person name="Pangilinan J."/>
            <person name="Reynolds N."/>
            <person name="Sandor L."/>
            <person name="Smith M.E."/>
            <person name="Tsang A."/>
            <person name="Grigoriev I.V."/>
            <person name="Stajich J.E."/>
            <person name="Spatafora J.W."/>
        </authorList>
    </citation>
    <scope>NUCLEOTIDE SEQUENCE</scope>
    <source>
        <strain evidence="2">RSA 2281</strain>
    </source>
</reference>
<protein>
    <submittedName>
        <fullName evidence="2">Uncharacterized protein</fullName>
    </submittedName>
</protein>
<dbReference type="Proteomes" id="UP001209540">
    <property type="component" value="Unassembled WGS sequence"/>
</dbReference>
<keyword evidence="3" id="KW-1185">Reference proteome</keyword>
<evidence type="ECO:0000313" key="2">
    <source>
        <dbReference type="EMBL" id="KAI9270377.1"/>
    </source>
</evidence>
<keyword evidence="1" id="KW-0472">Membrane</keyword>